<dbReference type="Gene3D" id="3.40.50.10490">
    <property type="entry name" value="Glucose-6-phosphate isomerase like protein, domain 1"/>
    <property type="match status" value="2"/>
</dbReference>
<dbReference type="PROSITE" id="PS00174">
    <property type="entry name" value="P_GLUCOSE_ISOMERASE_2"/>
    <property type="match status" value="1"/>
</dbReference>
<sequence length="566" mass="61796">MITMGSTRAEARVATSAGQGLLSSRHLKDQLQEPERVGAFTRDHNGVYMDFTRQNITPEIFQQLLDLAASAGLEDKIAGMFGGKHINSTEDRAVLHTALRAAADEEAIVDGKNVVPDVHEVLNKIKDFSEQVRSGAWRGATGKKLSNVVAIGIGGSYLGPLFVHTALTYDKDCQEQAQGRQLRFLANVDPVDVATALDGLNPEETLVVVVSKTFTTTETMLNARTARYGEWLVQELGEAAVAKHMVAVSTNLKLVEEFGIDPKNAFGFWDWVGGRYSVTSAVGVLPLALHYGFEKVEEFLAGARDVDRHFRQAPLKDNLPVLMGLLSVWNSTFLGRPAVAILPYSQALAKFPAHIQQVQPVVSMESLGKRVSIDGDTLSFEAGEIIFGEPGTNGQHSFYQLIHQGRIIPAEFIGSIKSQHSIYLKAQPVSNHDELMCNYFAQADALALGKDAAQLEAENTPADLIPHKTFTGNRPSTSILLDAVTPFSVGQLLSLYENRVAVQGFLWDLNAFDQWGVELGKVLATKVRGKIHAARVDKHQISEKDGFIPSTVTLINRYLKGKSPVA</sequence>
<comment type="similarity">
    <text evidence="2 9">Belongs to the GPI family.</text>
</comment>
<comment type="caution">
    <text evidence="10">The sequence shown here is derived from an EMBL/GenBank/DDBJ whole genome shotgun (WGS) entry which is preliminary data.</text>
</comment>
<protein>
    <recommendedName>
        <fullName evidence="3 9">Glucose-6-phosphate isomerase</fullName>
        <ecNumber evidence="3 9">5.3.1.9</ecNumber>
    </recommendedName>
</protein>
<accession>A0AAD9IEB1</accession>
<keyword evidence="6 9" id="KW-0324">Glycolysis</keyword>
<keyword evidence="11" id="KW-1185">Reference proteome</keyword>
<dbReference type="InterPro" id="IPR035482">
    <property type="entry name" value="SIS_PGI_2"/>
</dbReference>
<evidence type="ECO:0000256" key="1">
    <source>
        <dbReference type="ARBA" id="ARBA00004926"/>
    </source>
</evidence>
<evidence type="ECO:0000256" key="9">
    <source>
        <dbReference type="RuleBase" id="RU000612"/>
    </source>
</evidence>
<dbReference type="SUPFAM" id="SSF53697">
    <property type="entry name" value="SIS domain"/>
    <property type="match status" value="1"/>
</dbReference>
<dbReference type="InterPro" id="IPR046348">
    <property type="entry name" value="SIS_dom_sf"/>
</dbReference>
<dbReference type="GO" id="GO:0048029">
    <property type="term" value="F:monosaccharide binding"/>
    <property type="evidence" value="ECO:0007669"/>
    <property type="project" value="TreeGrafter"/>
</dbReference>
<proteinExistence type="inferred from homology"/>
<dbReference type="FunFam" id="3.40.50.10490:FF:000031">
    <property type="entry name" value="Glucose-6-phosphate isomerase"/>
    <property type="match status" value="1"/>
</dbReference>
<evidence type="ECO:0000313" key="10">
    <source>
        <dbReference type="EMBL" id="KAK2076701.1"/>
    </source>
</evidence>
<evidence type="ECO:0000256" key="8">
    <source>
        <dbReference type="ARBA" id="ARBA00029321"/>
    </source>
</evidence>
<gene>
    <name evidence="10" type="ORF">QBZ16_005461</name>
</gene>
<evidence type="ECO:0000256" key="3">
    <source>
        <dbReference type="ARBA" id="ARBA00011952"/>
    </source>
</evidence>
<evidence type="ECO:0000256" key="4">
    <source>
        <dbReference type="ARBA" id="ARBA00022432"/>
    </source>
</evidence>
<dbReference type="EMBL" id="JASFZW010000009">
    <property type="protein sequence ID" value="KAK2076701.1"/>
    <property type="molecule type" value="Genomic_DNA"/>
</dbReference>
<dbReference type="GO" id="GO:0051156">
    <property type="term" value="P:glucose 6-phosphate metabolic process"/>
    <property type="evidence" value="ECO:0007669"/>
    <property type="project" value="TreeGrafter"/>
</dbReference>
<dbReference type="FunFam" id="3.40.50.10490:FF:000018">
    <property type="entry name" value="Glucose-6-phosphate isomerase"/>
    <property type="match status" value="1"/>
</dbReference>
<dbReference type="PROSITE" id="PS51463">
    <property type="entry name" value="P_GLUCOSE_ISOMERASE_3"/>
    <property type="match status" value="1"/>
</dbReference>
<dbReference type="InterPro" id="IPR023096">
    <property type="entry name" value="G6P_Isomerase_C"/>
</dbReference>
<name>A0AAD9IEB1_PROWI</name>
<reference evidence="10" key="1">
    <citation type="submission" date="2021-01" db="EMBL/GenBank/DDBJ databases">
        <authorList>
            <person name="Eckstrom K.M.E."/>
        </authorList>
    </citation>
    <scope>NUCLEOTIDE SEQUENCE</scope>
    <source>
        <strain evidence="10">UVCC 0001</strain>
    </source>
</reference>
<dbReference type="GO" id="GO:0005829">
    <property type="term" value="C:cytosol"/>
    <property type="evidence" value="ECO:0007669"/>
    <property type="project" value="TreeGrafter"/>
</dbReference>
<dbReference type="CDD" id="cd05015">
    <property type="entry name" value="SIS_PGI_1"/>
    <property type="match status" value="1"/>
</dbReference>
<dbReference type="InterPro" id="IPR001672">
    <property type="entry name" value="G6P_Isomerase"/>
</dbReference>
<dbReference type="PROSITE" id="PS00765">
    <property type="entry name" value="P_GLUCOSE_ISOMERASE_1"/>
    <property type="match status" value="1"/>
</dbReference>
<dbReference type="Proteomes" id="UP001255856">
    <property type="component" value="Unassembled WGS sequence"/>
</dbReference>
<dbReference type="GO" id="GO:0004347">
    <property type="term" value="F:glucose-6-phosphate isomerase activity"/>
    <property type="evidence" value="ECO:0007669"/>
    <property type="project" value="UniProtKB-EC"/>
</dbReference>
<evidence type="ECO:0000313" key="11">
    <source>
        <dbReference type="Proteomes" id="UP001255856"/>
    </source>
</evidence>
<dbReference type="PRINTS" id="PR00662">
    <property type="entry name" value="G6PISOMERASE"/>
</dbReference>
<dbReference type="CDD" id="cd05016">
    <property type="entry name" value="SIS_PGI_2"/>
    <property type="match status" value="1"/>
</dbReference>
<organism evidence="10 11">
    <name type="scientific">Prototheca wickerhamii</name>
    <dbReference type="NCBI Taxonomy" id="3111"/>
    <lineage>
        <taxon>Eukaryota</taxon>
        <taxon>Viridiplantae</taxon>
        <taxon>Chlorophyta</taxon>
        <taxon>core chlorophytes</taxon>
        <taxon>Trebouxiophyceae</taxon>
        <taxon>Chlorellales</taxon>
        <taxon>Chlorellaceae</taxon>
        <taxon>Prototheca</taxon>
    </lineage>
</organism>
<dbReference type="EC" id="5.3.1.9" evidence="3 9"/>
<dbReference type="NCBIfam" id="NF001211">
    <property type="entry name" value="PRK00179.1"/>
    <property type="match status" value="1"/>
</dbReference>
<keyword evidence="4 9" id="KW-0312">Gluconeogenesis</keyword>
<dbReference type="HAMAP" id="MF_00473">
    <property type="entry name" value="G6P_isomerase"/>
    <property type="match status" value="1"/>
</dbReference>
<dbReference type="InterPro" id="IPR018189">
    <property type="entry name" value="Phosphoglucose_isomerase_CS"/>
</dbReference>
<keyword evidence="5" id="KW-0963">Cytoplasm</keyword>
<dbReference type="InterPro" id="IPR035476">
    <property type="entry name" value="SIS_PGI_1"/>
</dbReference>
<evidence type="ECO:0000256" key="5">
    <source>
        <dbReference type="ARBA" id="ARBA00022490"/>
    </source>
</evidence>
<dbReference type="Gene3D" id="1.10.1390.10">
    <property type="match status" value="1"/>
</dbReference>
<comment type="catalytic activity">
    <reaction evidence="8 9">
        <text>alpha-D-glucose 6-phosphate = beta-D-fructose 6-phosphate</text>
        <dbReference type="Rhea" id="RHEA:11816"/>
        <dbReference type="ChEBI" id="CHEBI:57634"/>
        <dbReference type="ChEBI" id="CHEBI:58225"/>
        <dbReference type="EC" id="5.3.1.9"/>
    </reaction>
</comment>
<evidence type="ECO:0000256" key="6">
    <source>
        <dbReference type="ARBA" id="ARBA00023152"/>
    </source>
</evidence>
<dbReference type="GO" id="GO:0097367">
    <property type="term" value="F:carbohydrate derivative binding"/>
    <property type="evidence" value="ECO:0007669"/>
    <property type="project" value="InterPro"/>
</dbReference>
<keyword evidence="7 9" id="KW-0413">Isomerase</keyword>
<comment type="pathway">
    <text evidence="1 9">Carbohydrate degradation; glycolysis; D-glyceraldehyde 3-phosphate and glycerone phosphate from D-glucose: step 2/4.</text>
</comment>
<dbReference type="GO" id="GO:0006096">
    <property type="term" value="P:glycolytic process"/>
    <property type="evidence" value="ECO:0007669"/>
    <property type="project" value="UniProtKB-KW"/>
</dbReference>
<evidence type="ECO:0000256" key="7">
    <source>
        <dbReference type="ARBA" id="ARBA00023235"/>
    </source>
</evidence>
<dbReference type="PANTHER" id="PTHR11469">
    <property type="entry name" value="GLUCOSE-6-PHOSPHATE ISOMERASE"/>
    <property type="match status" value="1"/>
</dbReference>
<dbReference type="AlphaFoldDB" id="A0AAD9IEB1"/>
<dbReference type="GO" id="GO:0006094">
    <property type="term" value="P:gluconeogenesis"/>
    <property type="evidence" value="ECO:0007669"/>
    <property type="project" value="UniProtKB-KW"/>
</dbReference>
<evidence type="ECO:0000256" key="2">
    <source>
        <dbReference type="ARBA" id="ARBA00006604"/>
    </source>
</evidence>
<dbReference type="Pfam" id="PF00342">
    <property type="entry name" value="PGI"/>
    <property type="match status" value="1"/>
</dbReference>
<dbReference type="PANTHER" id="PTHR11469:SF1">
    <property type="entry name" value="GLUCOSE-6-PHOSPHATE ISOMERASE"/>
    <property type="match status" value="1"/>
</dbReference>